<dbReference type="SMART" id="SM00154">
    <property type="entry name" value="ZnF_AN1"/>
    <property type="match status" value="1"/>
</dbReference>
<feature type="region of interest" description="Disordered" evidence="5">
    <location>
        <begin position="212"/>
        <end position="233"/>
    </location>
</feature>
<dbReference type="Gene3D" id="4.10.1110.10">
    <property type="entry name" value="AN1-like Zinc finger"/>
    <property type="match status" value="1"/>
</dbReference>
<dbReference type="InterPro" id="IPR053061">
    <property type="entry name" value="AN1-type_zinc_finger"/>
</dbReference>
<keyword evidence="3" id="KW-0862">Zinc</keyword>
<dbReference type="InterPro" id="IPR000058">
    <property type="entry name" value="Znf_AN1"/>
</dbReference>
<dbReference type="Pfam" id="PF00240">
    <property type="entry name" value="ubiquitin"/>
    <property type="match status" value="1"/>
</dbReference>
<evidence type="ECO:0000313" key="9">
    <source>
        <dbReference type="EMBL" id="JAS36866.1"/>
    </source>
</evidence>
<evidence type="ECO:0000256" key="2">
    <source>
        <dbReference type="ARBA" id="ARBA00022771"/>
    </source>
</evidence>
<accession>A0A1B6EFZ7</accession>
<dbReference type="GO" id="GO:0008270">
    <property type="term" value="F:zinc ion binding"/>
    <property type="evidence" value="ECO:0007669"/>
    <property type="project" value="UniProtKB-KW"/>
</dbReference>
<evidence type="ECO:0000259" key="7">
    <source>
        <dbReference type="PROSITE" id="PS51039"/>
    </source>
</evidence>
<sequence length="634" mass="72374">MSSHDYDCPSKYYEEQKRMVLYIETLTGTVFELYVLSHDTIASIKEKIKNLEGIPVSQQHLLYNQKELNDSSALKDYFLQDGATLKLVLSMRGGPISTVRRILPLDDSAWRELVNLNTDEMLDHLPAGCKMAILIFREGDHLNLLKVLENLDGSYSPISDISCGPPDVCRIYEEDDIRNCNKRLEENSVTMEKMNELKQKLEDLSLHRKMFKEEEETSETKKEVPSVKPSTKLTRSIHQLPPLEHKTNDGDQLLKSRSEFTQVPVLPNITANTLPEVSSTYTIVDSNDQPISRFLIKETRPKTSPDHLSGRKLCDILSEASRHRHTLLETQFSASLPIKSIRRSTSDMEIGPDWSSGGSLNSSVKTQHPFKMSSAEKLIPSTDCSQLKFRTIEKGKEFIFRKKKQPSNSSFRTTLSFRNELPRPTVKNNVFRDILEDTHRNPNLCSNGKISACHIKRMSSNSNLMPSSKTVPGTFIMMDSNGFGPAVNLLTPIYQSSDKQTAHESVKKNSASYESINPEEKSLEIDCFKCGDKLANNEHNIESIHLESSYYNFDKIEKSTTEPNRKKKRSKQRCGQCRKRLNLTNLYTCRCGIMFCSTHRYSETHDCNFDYKKEGRKILEQENPLINAPKLPKI</sequence>
<evidence type="ECO:0008006" key="10">
    <source>
        <dbReference type="Google" id="ProtNLM"/>
    </source>
</evidence>
<dbReference type="EMBL" id="GEDC01000432">
    <property type="protein sequence ID" value="JAS36866.1"/>
    <property type="molecule type" value="Transcribed_RNA"/>
</dbReference>
<dbReference type="InterPro" id="IPR019956">
    <property type="entry name" value="Ubiquitin_dom"/>
</dbReference>
<dbReference type="SUPFAM" id="SSF54236">
    <property type="entry name" value="Ubiquitin-like"/>
    <property type="match status" value="1"/>
</dbReference>
<protein>
    <recommendedName>
        <fullName evidence="10">Ubiquitin-like domain-containing protein</fullName>
    </recommendedName>
</protein>
<dbReference type="AlphaFoldDB" id="A0A1B6EFZ7"/>
<evidence type="ECO:0000313" key="8">
    <source>
        <dbReference type="EMBL" id="JAS23626.1"/>
    </source>
</evidence>
<dbReference type="PRINTS" id="PR00348">
    <property type="entry name" value="UBIQUITIN"/>
</dbReference>
<evidence type="ECO:0000259" key="6">
    <source>
        <dbReference type="PROSITE" id="PS50053"/>
    </source>
</evidence>
<keyword evidence="1" id="KW-0479">Metal-binding</keyword>
<dbReference type="PROSITE" id="PS51039">
    <property type="entry name" value="ZF_AN1"/>
    <property type="match status" value="1"/>
</dbReference>
<dbReference type="Gene3D" id="3.10.20.90">
    <property type="entry name" value="Phosphatidylinositol 3-kinase Catalytic Subunit, Chain A, domain 1"/>
    <property type="match status" value="1"/>
</dbReference>
<reference evidence="9" key="1">
    <citation type="submission" date="2015-12" db="EMBL/GenBank/DDBJ databases">
        <title>De novo transcriptome assembly of four potential Pierce s Disease insect vectors from Arizona vineyards.</title>
        <authorList>
            <person name="Tassone E.E."/>
        </authorList>
    </citation>
    <scope>NUCLEOTIDE SEQUENCE</scope>
</reference>
<evidence type="ECO:0000256" key="4">
    <source>
        <dbReference type="PROSITE-ProRule" id="PRU00449"/>
    </source>
</evidence>
<dbReference type="PROSITE" id="PS50053">
    <property type="entry name" value="UBIQUITIN_2"/>
    <property type="match status" value="1"/>
</dbReference>
<gene>
    <name evidence="9" type="ORF">g.19308</name>
    <name evidence="8" type="ORF">g.19313</name>
</gene>
<dbReference type="CDD" id="cd01802">
    <property type="entry name" value="Ubl_ZFAND4"/>
    <property type="match status" value="1"/>
</dbReference>
<dbReference type="InterPro" id="IPR000626">
    <property type="entry name" value="Ubiquitin-like_dom"/>
</dbReference>
<dbReference type="InterPro" id="IPR029071">
    <property type="entry name" value="Ubiquitin-like_domsf"/>
</dbReference>
<dbReference type="EMBL" id="GEDC01013672">
    <property type="protein sequence ID" value="JAS23626.1"/>
    <property type="molecule type" value="Transcribed_RNA"/>
</dbReference>
<dbReference type="PANTHER" id="PTHR46728">
    <property type="entry name" value="AN1-TYPE ZINC FINGER PROTEIN 4"/>
    <property type="match status" value="1"/>
</dbReference>
<keyword evidence="2 4" id="KW-0863">Zinc-finger</keyword>
<dbReference type="SUPFAM" id="SSF118310">
    <property type="entry name" value="AN1-like Zinc finger"/>
    <property type="match status" value="1"/>
</dbReference>
<dbReference type="InterPro" id="IPR035896">
    <property type="entry name" value="AN1-like_Znf"/>
</dbReference>
<dbReference type="SMART" id="SM00213">
    <property type="entry name" value="UBQ"/>
    <property type="match status" value="1"/>
</dbReference>
<proteinExistence type="predicted"/>
<name>A0A1B6EFZ7_9HEMI</name>
<feature type="domain" description="Ubiquitin-like" evidence="6">
    <location>
        <begin position="19"/>
        <end position="94"/>
    </location>
</feature>
<evidence type="ECO:0000256" key="1">
    <source>
        <dbReference type="ARBA" id="ARBA00022723"/>
    </source>
</evidence>
<evidence type="ECO:0000256" key="5">
    <source>
        <dbReference type="SAM" id="MobiDB-lite"/>
    </source>
</evidence>
<feature type="domain" description="AN1-type" evidence="7">
    <location>
        <begin position="568"/>
        <end position="615"/>
    </location>
</feature>
<evidence type="ECO:0000256" key="3">
    <source>
        <dbReference type="ARBA" id="ARBA00022833"/>
    </source>
</evidence>
<organism evidence="9">
    <name type="scientific">Clastoptera arizonana</name>
    <name type="common">Arizona spittle bug</name>
    <dbReference type="NCBI Taxonomy" id="38151"/>
    <lineage>
        <taxon>Eukaryota</taxon>
        <taxon>Metazoa</taxon>
        <taxon>Ecdysozoa</taxon>
        <taxon>Arthropoda</taxon>
        <taxon>Hexapoda</taxon>
        <taxon>Insecta</taxon>
        <taxon>Pterygota</taxon>
        <taxon>Neoptera</taxon>
        <taxon>Paraneoptera</taxon>
        <taxon>Hemiptera</taxon>
        <taxon>Auchenorrhyncha</taxon>
        <taxon>Cercopoidea</taxon>
        <taxon>Clastopteridae</taxon>
        <taxon>Clastoptera</taxon>
    </lineage>
</organism>
<dbReference type="Pfam" id="PF01428">
    <property type="entry name" value="zf-AN1"/>
    <property type="match status" value="1"/>
</dbReference>
<dbReference type="PANTHER" id="PTHR46728:SF1">
    <property type="entry name" value="AN1-TYPE ZINC FINGER PROTEIN 4"/>
    <property type="match status" value="1"/>
</dbReference>